<keyword evidence="4 5" id="KW-0378">Hydrolase</keyword>
<proteinExistence type="inferred from homology"/>
<evidence type="ECO:0000256" key="1">
    <source>
        <dbReference type="ARBA" id="ARBA00010240"/>
    </source>
</evidence>
<dbReference type="RefSeq" id="XP_011036277.1">
    <property type="nucleotide sequence ID" value="XM_011037975.1"/>
</dbReference>
<organism evidence="7 8">
    <name type="scientific">Populus euphratica</name>
    <name type="common">Euphrates poplar</name>
    <dbReference type="NCBI Taxonomy" id="75702"/>
    <lineage>
        <taxon>Eukaryota</taxon>
        <taxon>Viridiplantae</taxon>
        <taxon>Streptophyta</taxon>
        <taxon>Embryophyta</taxon>
        <taxon>Tracheophyta</taxon>
        <taxon>Spermatophyta</taxon>
        <taxon>Magnoliopsida</taxon>
        <taxon>eudicotyledons</taxon>
        <taxon>Gunneridae</taxon>
        <taxon>Pentapetalae</taxon>
        <taxon>rosids</taxon>
        <taxon>fabids</taxon>
        <taxon>Malpighiales</taxon>
        <taxon>Salicaceae</taxon>
        <taxon>Saliceae</taxon>
        <taxon>Populus</taxon>
    </lineage>
</organism>
<dbReference type="Proteomes" id="UP000694918">
    <property type="component" value="Unplaced"/>
</dbReference>
<feature type="short sequence motif" description="GXSXG" evidence="4">
    <location>
        <begin position="62"/>
        <end position="66"/>
    </location>
</feature>
<feature type="active site" description="Nucleophile" evidence="4">
    <location>
        <position position="64"/>
    </location>
</feature>
<feature type="domain" description="PNPLA" evidence="6">
    <location>
        <begin position="19"/>
        <end position="282"/>
    </location>
</feature>
<dbReference type="GO" id="GO:0004620">
    <property type="term" value="F:phospholipase activity"/>
    <property type="evidence" value="ECO:0007669"/>
    <property type="project" value="TreeGrafter"/>
</dbReference>
<keyword evidence="2 4" id="KW-0442">Lipid degradation</keyword>
<evidence type="ECO:0000256" key="3">
    <source>
        <dbReference type="ARBA" id="ARBA00023098"/>
    </source>
</evidence>
<dbReference type="InterPro" id="IPR002641">
    <property type="entry name" value="PNPLA_dom"/>
</dbReference>
<feature type="short sequence motif" description="GXGXXG" evidence="4">
    <location>
        <begin position="23"/>
        <end position="28"/>
    </location>
</feature>
<name>A0AAJ6UU90_POPEU</name>
<dbReference type="PROSITE" id="PS51635">
    <property type="entry name" value="PNPLA"/>
    <property type="match status" value="1"/>
</dbReference>
<dbReference type="KEGG" id="peu:105133843"/>
<sequence>MGSECSDQLDPLEEVITILSIDGGGVKGIIPSEVLGYLESILQGLENDKDVRIADYFDFIAGTSTGGLITAMLTAPNSEQRPMFSAKEIIGFYMDESKNIFPKESTDKNSHDKEAKTKFNLSHISDLIPDLTVAIRNFLESLLSSYRSNNHVNILDSFARNILSMKKIPEACRRKFKDFIHPKYDGAKLHETVKKRLEKELVISKTVTNVIIPTFDIKSCRPTVFSTLKAKRDVSMNPPLSDVCIATSAAPCYLPPYKFTTTKVFNLVDGGVAANNPSLLALCEVIKERKVDYSKILLLSLGTGEQNGKDKLEVGDPSQWGILNWLWKNDKWGHVKSYPLIDILMTSAAEMIEMYMSSIFQSRGLKENYIRIQADMSYIDAALDDSDEQNLKCLMKIGQDLVEKNEDILTEFAKRLVDIRKARSSN</sequence>
<dbReference type="PANTHER" id="PTHR32176">
    <property type="entry name" value="XYLOSE ISOMERASE"/>
    <property type="match status" value="1"/>
</dbReference>
<evidence type="ECO:0000256" key="2">
    <source>
        <dbReference type="ARBA" id="ARBA00022963"/>
    </source>
</evidence>
<feature type="active site" description="Proton acceptor" evidence="4">
    <location>
        <position position="269"/>
    </location>
</feature>
<gene>
    <name evidence="8" type="primary">LOC105133843</name>
</gene>
<dbReference type="Gene3D" id="3.40.1090.10">
    <property type="entry name" value="Cytosolic phospholipase A2 catalytic domain"/>
    <property type="match status" value="1"/>
</dbReference>
<dbReference type="PANTHER" id="PTHR32176:SF116">
    <property type="entry name" value="PATATIN"/>
    <property type="match status" value="1"/>
</dbReference>
<dbReference type="SUPFAM" id="SSF52151">
    <property type="entry name" value="FabD/lysophospholipase-like"/>
    <property type="match status" value="1"/>
</dbReference>
<keyword evidence="7" id="KW-1185">Reference proteome</keyword>
<feature type="short sequence motif" description="DGA/G" evidence="4">
    <location>
        <begin position="269"/>
        <end position="271"/>
    </location>
</feature>
<dbReference type="GO" id="GO:0016042">
    <property type="term" value="P:lipid catabolic process"/>
    <property type="evidence" value="ECO:0007669"/>
    <property type="project" value="UniProtKB-UniRule"/>
</dbReference>
<protein>
    <recommendedName>
        <fullName evidence="5">Patatin</fullName>
        <ecNumber evidence="5">3.1.1.-</ecNumber>
    </recommendedName>
</protein>
<comment type="domain">
    <text evidence="5">The nitrogen atoms of the two glycine residues in the GGXR motif define the oxyanion hole, and stabilize the oxyanion that forms during the nucleophilic attack by the catalytic serine during substrate cleavage.</text>
</comment>
<evidence type="ECO:0000313" key="7">
    <source>
        <dbReference type="Proteomes" id="UP000694918"/>
    </source>
</evidence>
<reference evidence="8" key="1">
    <citation type="submission" date="2025-08" db="UniProtKB">
        <authorList>
            <consortium name="RefSeq"/>
        </authorList>
    </citation>
    <scope>IDENTIFICATION</scope>
</reference>
<dbReference type="InterPro" id="IPR016035">
    <property type="entry name" value="Acyl_Trfase/lysoPLipase"/>
</dbReference>
<evidence type="ECO:0000256" key="4">
    <source>
        <dbReference type="PROSITE-ProRule" id="PRU01161"/>
    </source>
</evidence>
<dbReference type="Pfam" id="PF01734">
    <property type="entry name" value="Patatin"/>
    <property type="match status" value="1"/>
</dbReference>
<evidence type="ECO:0000259" key="6">
    <source>
        <dbReference type="PROSITE" id="PS51635"/>
    </source>
</evidence>
<dbReference type="EC" id="3.1.1.-" evidence="5"/>
<evidence type="ECO:0000313" key="8">
    <source>
        <dbReference type="RefSeq" id="XP_011036277.1"/>
    </source>
</evidence>
<dbReference type="GO" id="GO:0047372">
    <property type="term" value="F:monoacylglycerol lipase activity"/>
    <property type="evidence" value="ECO:0007669"/>
    <property type="project" value="TreeGrafter"/>
</dbReference>
<evidence type="ECO:0000256" key="5">
    <source>
        <dbReference type="RuleBase" id="RU361262"/>
    </source>
</evidence>
<comment type="similarity">
    <text evidence="1 5">Belongs to the patatin family.</text>
</comment>
<accession>A0AAJ6UU90</accession>
<comment type="function">
    <text evidence="5">Lipolytic acyl hydrolase (LAH).</text>
</comment>
<dbReference type="AlphaFoldDB" id="A0AAJ6UU90"/>
<keyword evidence="3 4" id="KW-0443">Lipid metabolism</keyword>
<dbReference type="GeneID" id="105133843"/>